<keyword evidence="2" id="KW-1185">Reference proteome</keyword>
<protein>
    <submittedName>
        <fullName evidence="1">Uncharacterized protein</fullName>
    </submittedName>
</protein>
<gene>
    <name evidence="1" type="ORF">J8TS2_01640</name>
</gene>
<comment type="caution">
    <text evidence="1">The sequence shown here is derived from an EMBL/GenBank/DDBJ whole genome shotgun (WGS) entry which is preliminary data.</text>
</comment>
<proteinExistence type="predicted"/>
<name>A0ABQ4KCY5_9BACI</name>
<organism evidence="1 2">
    <name type="scientific">Lederbergia ruris</name>
    <dbReference type="NCBI Taxonomy" id="217495"/>
    <lineage>
        <taxon>Bacteria</taxon>
        <taxon>Bacillati</taxon>
        <taxon>Bacillota</taxon>
        <taxon>Bacilli</taxon>
        <taxon>Bacillales</taxon>
        <taxon>Bacillaceae</taxon>
        <taxon>Lederbergia</taxon>
    </lineage>
</organism>
<dbReference type="Proteomes" id="UP000679950">
    <property type="component" value="Unassembled WGS sequence"/>
</dbReference>
<dbReference type="EMBL" id="BORB01000001">
    <property type="protein sequence ID" value="GIN55845.1"/>
    <property type="molecule type" value="Genomic_DNA"/>
</dbReference>
<sequence length="69" mass="7836">MLEKIKRHTQQVNKSLIFFSSMTLIMSKSVNKIENKWNSSVIKRPVSEASAKKIHLPVNIASPLFNIIA</sequence>
<evidence type="ECO:0000313" key="2">
    <source>
        <dbReference type="Proteomes" id="UP000679950"/>
    </source>
</evidence>
<accession>A0ABQ4KCY5</accession>
<reference evidence="1 2" key="1">
    <citation type="submission" date="2021-03" db="EMBL/GenBank/DDBJ databases">
        <title>Antimicrobial resistance genes in bacteria isolated from Japanese honey, and their potential for conferring macrolide and lincosamide resistance in the American foulbrood pathogen Paenibacillus larvae.</title>
        <authorList>
            <person name="Okamoto M."/>
            <person name="Kumagai M."/>
            <person name="Kanamori H."/>
            <person name="Takamatsu D."/>
        </authorList>
    </citation>
    <scope>NUCLEOTIDE SEQUENCE [LARGE SCALE GENOMIC DNA]</scope>
    <source>
        <strain evidence="1 2">J8TS2</strain>
    </source>
</reference>
<evidence type="ECO:0000313" key="1">
    <source>
        <dbReference type="EMBL" id="GIN55845.1"/>
    </source>
</evidence>